<comment type="catalytic activity">
    <reaction evidence="4">
        <text>Endonucleolytic cleavage at a junction such as a reciprocal single-stranded crossover between two homologous DNA duplexes (Holliday junction).</text>
        <dbReference type="EC" id="3.1.21.10"/>
    </reaction>
</comment>
<dbReference type="Proteomes" id="UP000199394">
    <property type="component" value="Unassembled WGS sequence"/>
</dbReference>
<dbReference type="STRING" id="81409.SAMN04515656_10317"/>
<gene>
    <name evidence="6" type="ORF">SAMN04515656_10317</name>
</gene>
<dbReference type="Gene3D" id="3.40.1350.10">
    <property type="match status" value="1"/>
</dbReference>
<dbReference type="AlphaFoldDB" id="A0A1H3Y2H5"/>
<dbReference type="InterPro" id="IPR002732">
    <property type="entry name" value="Hjc"/>
</dbReference>
<evidence type="ECO:0000256" key="1">
    <source>
        <dbReference type="ARBA" id="ARBA00001946"/>
    </source>
</evidence>
<dbReference type="SUPFAM" id="SSF52980">
    <property type="entry name" value="Restriction endonuclease-like"/>
    <property type="match status" value="1"/>
</dbReference>
<dbReference type="SMART" id="SM00990">
    <property type="entry name" value="VRR_NUC"/>
    <property type="match status" value="1"/>
</dbReference>
<dbReference type="InterPro" id="IPR014883">
    <property type="entry name" value="VRR_NUC"/>
</dbReference>
<keyword evidence="3" id="KW-0378">Hydrolase</keyword>
<accession>A0A1H3Y2H5</accession>
<dbReference type="Pfam" id="PF01870">
    <property type="entry name" value="Hjc"/>
    <property type="match status" value="1"/>
</dbReference>
<evidence type="ECO:0000313" key="7">
    <source>
        <dbReference type="Proteomes" id="UP000199394"/>
    </source>
</evidence>
<dbReference type="InterPro" id="IPR011335">
    <property type="entry name" value="Restrct_endonuc-II-like"/>
</dbReference>
<dbReference type="EMBL" id="FNRK01000003">
    <property type="protein sequence ID" value="SEA05261.1"/>
    <property type="molecule type" value="Genomic_DNA"/>
</dbReference>
<reference evidence="6 7" key="1">
    <citation type="submission" date="2016-10" db="EMBL/GenBank/DDBJ databases">
        <authorList>
            <person name="de Groot N.N."/>
        </authorList>
    </citation>
    <scope>NUCLEOTIDE SEQUENCE [LARGE SCALE GENOMIC DNA]</scope>
    <source>
        <strain evidence="6 7">SR12</strain>
    </source>
</reference>
<sequence length="103" mass="11663">MATEKQFELKVRRFLEGRGCWVLKTWGGGMQRSGIPDLLVCCDGLFLGIELKAERGKPTPLQLWNIDKIKDAGGIGMVLYPNGYESFKKLIMEILDDNTKKEN</sequence>
<keyword evidence="2" id="KW-0540">Nuclease</keyword>
<dbReference type="GO" id="GO:0008821">
    <property type="term" value="F:crossover junction DNA endonuclease activity"/>
    <property type="evidence" value="ECO:0007669"/>
    <property type="project" value="UniProtKB-EC"/>
</dbReference>
<organism evidence="6 7">
    <name type="scientific">Eubacterium aggregans</name>
    <dbReference type="NCBI Taxonomy" id="81409"/>
    <lineage>
        <taxon>Bacteria</taxon>
        <taxon>Bacillati</taxon>
        <taxon>Bacillota</taxon>
        <taxon>Clostridia</taxon>
        <taxon>Eubacteriales</taxon>
        <taxon>Eubacteriaceae</taxon>
        <taxon>Eubacterium</taxon>
    </lineage>
</organism>
<comment type="cofactor">
    <cofactor evidence="1">
        <name>Mg(2+)</name>
        <dbReference type="ChEBI" id="CHEBI:18420"/>
    </cofactor>
</comment>
<proteinExistence type="predicted"/>
<name>A0A1H3Y2H5_9FIRM</name>
<dbReference type="OrthoDB" id="1682640at2"/>
<evidence type="ECO:0000313" key="6">
    <source>
        <dbReference type="EMBL" id="SEA05261.1"/>
    </source>
</evidence>
<evidence type="ECO:0000256" key="2">
    <source>
        <dbReference type="ARBA" id="ARBA00022722"/>
    </source>
</evidence>
<evidence type="ECO:0000256" key="4">
    <source>
        <dbReference type="ARBA" id="ARBA00029354"/>
    </source>
</evidence>
<keyword evidence="7" id="KW-1185">Reference proteome</keyword>
<dbReference type="InterPro" id="IPR011856">
    <property type="entry name" value="tRNA_endonuc-like_dom_sf"/>
</dbReference>
<evidence type="ECO:0000256" key="3">
    <source>
        <dbReference type="ARBA" id="ARBA00022801"/>
    </source>
</evidence>
<protein>
    <submittedName>
        <fullName evidence="6">Holliday junction resolvase (Hjc)</fullName>
    </submittedName>
</protein>
<dbReference type="RefSeq" id="WP_090304644.1">
    <property type="nucleotide sequence ID" value="NZ_FNRK01000003.1"/>
</dbReference>
<evidence type="ECO:0000259" key="5">
    <source>
        <dbReference type="SMART" id="SM00990"/>
    </source>
</evidence>
<dbReference type="GO" id="GO:0003676">
    <property type="term" value="F:nucleic acid binding"/>
    <property type="evidence" value="ECO:0007669"/>
    <property type="project" value="InterPro"/>
</dbReference>
<feature type="domain" description="VRR-NUC" evidence="5">
    <location>
        <begin position="2"/>
        <end position="83"/>
    </location>
</feature>